<comment type="caution">
    <text evidence="3">The sequence shown here is derived from an EMBL/GenBank/DDBJ whole genome shotgun (WGS) entry which is preliminary data.</text>
</comment>
<feature type="transmembrane region" description="Helical" evidence="1">
    <location>
        <begin position="101"/>
        <end position="120"/>
    </location>
</feature>
<protein>
    <recommendedName>
        <fullName evidence="2">Acyltransferase 3 domain-containing protein</fullName>
    </recommendedName>
</protein>
<feature type="transmembrane region" description="Helical" evidence="1">
    <location>
        <begin position="262"/>
        <end position="280"/>
    </location>
</feature>
<dbReference type="GO" id="GO:0000271">
    <property type="term" value="P:polysaccharide biosynthetic process"/>
    <property type="evidence" value="ECO:0007669"/>
    <property type="project" value="TreeGrafter"/>
</dbReference>
<feature type="transmembrane region" description="Helical" evidence="1">
    <location>
        <begin position="327"/>
        <end position="345"/>
    </location>
</feature>
<evidence type="ECO:0000313" key="4">
    <source>
        <dbReference type="Proteomes" id="UP000030993"/>
    </source>
</evidence>
<dbReference type="PANTHER" id="PTHR23028">
    <property type="entry name" value="ACETYLTRANSFERASE"/>
    <property type="match status" value="1"/>
</dbReference>
<name>A0A0B2JSU5_9FIRM</name>
<gene>
    <name evidence="3" type="ORF">NZ47_10685</name>
</gene>
<evidence type="ECO:0000259" key="2">
    <source>
        <dbReference type="Pfam" id="PF01757"/>
    </source>
</evidence>
<dbReference type="InterPro" id="IPR002656">
    <property type="entry name" value="Acyl_transf_3_dom"/>
</dbReference>
<dbReference type="PANTHER" id="PTHR23028:SF53">
    <property type="entry name" value="ACYL_TRANSF_3 DOMAIN-CONTAINING PROTEIN"/>
    <property type="match status" value="1"/>
</dbReference>
<organism evidence="3 4">
    <name type="scientific">Anaerovibrio lipolyticus</name>
    <dbReference type="NCBI Taxonomy" id="82374"/>
    <lineage>
        <taxon>Bacteria</taxon>
        <taxon>Bacillati</taxon>
        <taxon>Bacillota</taxon>
        <taxon>Negativicutes</taxon>
        <taxon>Selenomonadales</taxon>
        <taxon>Selenomonadaceae</taxon>
        <taxon>Anaerovibrio</taxon>
    </lineage>
</organism>
<evidence type="ECO:0000256" key="1">
    <source>
        <dbReference type="SAM" id="Phobius"/>
    </source>
</evidence>
<accession>A0A0B2JSU5</accession>
<dbReference type="EMBL" id="JSCE01000199">
    <property type="protein sequence ID" value="KHM51415.1"/>
    <property type="molecule type" value="Genomic_DNA"/>
</dbReference>
<evidence type="ECO:0000313" key="3">
    <source>
        <dbReference type="EMBL" id="KHM51415.1"/>
    </source>
</evidence>
<feature type="domain" description="Acyltransferase 3" evidence="2">
    <location>
        <begin position="21"/>
        <end position="342"/>
    </location>
</feature>
<dbReference type="STRING" id="82374.NZ47_10685"/>
<keyword evidence="1" id="KW-1133">Transmembrane helix</keyword>
<keyword evidence="4" id="KW-1185">Reference proteome</keyword>
<feature type="transmembrane region" description="Helical" evidence="1">
    <location>
        <begin position="238"/>
        <end position="256"/>
    </location>
</feature>
<feature type="transmembrane region" description="Helical" evidence="1">
    <location>
        <begin position="190"/>
        <end position="209"/>
    </location>
</feature>
<keyword evidence="1" id="KW-0472">Membrane</keyword>
<proteinExistence type="predicted"/>
<dbReference type="RefSeq" id="WP_039210418.1">
    <property type="nucleotide sequence ID" value="NZ_JSCE01000199.1"/>
</dbReference>
<dbReference type="AlphaFoldDB" id="A0A0B2JSU5"/>
<sequence>MNSENNCHSAYSLNGRQQTLLDIIRIVAALFVLVGHSFSYYQLTMFKDQTYFPYLQNIGVVIFFLLSGFLMALSLENKNQKHEYTFLMFFKHKTIRISREYIPGLILIACIDYISILINAQDYGYYKWFNIEHFIGNIFMLQSMGPYAIFSKVLITFGSGRPLWCLSVEWWFYMLFGAAYIYIANKKKLTLSKILVLGVSIFMSSGYLINGRGNGLGMVFTLGMLCYYSYYLIDNRKLSVMICLLSVMLYTVYGVVCKEAYTIYSFIILWIFLSASLRCTGGNTCALKRNKVLAFISKSTFMLYLIHYSIIDFIYTWQIDLSIYSKFYIGIIISLLCSFLAYYIFGEKRLLERIITKAR</sequence>
<feature type="transmembrane region" description="Helical" evidence="1">
    <location>
        <begin position="292"/>
        <end position="315"/>
    </location>
</feature>
<dbReference type="GO" id="GO:0016020">
    <property type="term" value="C:membrane"/>
    <property type="evidence" value="ECO:0007669"/>
    <property type="project" value="TreeGrafter"/>
</dbReference>
<reference evidence="3 4" key="1">
    <citation type="journal article" date="2013" name="PLoS ONE">
        <title>Identification and characterization of three novel lipases belonging to families II and V from Anaerovibrio lipolyticus 5ST.</title>
        <authorList>
            <person name="Prive F."/>
            <person name="Kaderbhai N.N."/>
            <person name="Girdwood S."/>
            <person name="Worgan H.J."/>
            <person name="Pinloche E."/>
            <person name="Scollan N.D."/>
            <person name="Huws S.A."/>
            <person name="Newbold C.J."/>
        </authorList>
    </citation>
    <scope>NUCLEOTIDE SEQUENCE [LARGE SCALE GENOMIC DNA]</scope>
    <source>
        <strain evidence="3 4">5S</strain>
    </source>
</reference>
<feature type="transmembrane region" description="Helical" evidence="1">
    <location>
        <begin position="161"/>
        <end position="183"/>
    </location>
</feature>
<feature type="transmembrane region" description="Helical" evidence="1">
    <location>
        <begin position="54"/>
        <end position="75"/>
    </location>
</feature>
<feature type="transmembrane region" description="Helical" evidence="1">
    <location>
        <begin position="20"/>
        <end position="42"/>
    </location>
</feature>
<dbReference type="GO" id="GO:0016747">
    <property type="term" value="F:acyltransferase activity, transferring groups other than amino-acyl groups"/>
    <property type="evidence" value="ECO:0007669"/>
    <property type="project" value="InterPro"/>
</dbReference>
<dbReference type="InterPro" id="IPR050879">
    <property type="entry name" value="Acyltransferase_3"/>
</dbReference>
<dbReference type="Pfam" id="PF01757">
    <property type="entry name" value="Acyl_transf_3"/>
    <property type="match status" value="1"/>
</dbReference>
<keyword evidence="1" id="KW-0812">Transmembrane</keyword>
<dbReference type="Proteomes" id="UP000030993">
    <property type="component" value="Unassembled WGS sequence"/>
</dbReference>